<keyword evidence="2" id="KW-1185">Reference proteome</keyword>
<evidence type="ECO:0000313" key="1">
    <source>
        <dbReference type="EMBL" id="GGZ14081.1"/>
    </source>
</evidence>
<organism evidence="1 2">
    <name type="scientific">Streptomyces inusitatus</name>
    <dbReference type="NCBI Taxonomy" id="68221"/>
    <lineage>
        <taxon>Bacteria</taxon>
        <taxon>Bacillati</taxon>
        <taxon>Actinomycetota</taxon>
        <taxon>Actinomycetes</taxon>
        <taxon>Kitasatosporales</taxon>
        <taxon>Streptomycetaceae</taxon>
        <taxon>Streptomyces</taxon>
    </lineage>
</organism>
<name>A0A918PKD3_9ACTN</name>
<evidence type="ECO:0000313" key="2">
    <source>
        <dbReference type="Proteomes" id="UP000630936"/>
    </source>
</evidence>
<comment type="caution">
    <text evidence="1">The sequence shown here is derived from an EMBL/GenBank/DDBJ whole genome shotgun (WGS) entry which is preliminary data.</text>
</comment>
<dbReference type="EMBL" id="BMWG01000001">
    <property type="protein sequence ID" value="GGZ14081.1"/>
    <property type="molecule type" value="Genomic_DNA"/>
</dbReference>
<gene>
    <name evidence="1" type="ORF">GCM10010387_02710</name>
</gene>
<dbReference type="AlphaFoldDB" id="A0A918PKD3"/>
<protein>
    <submittedName>
        <fullName evidence="1">Uncharacterized protein</fullName>
    </submittedName>
</protein>
<sequence length="87" mass="9148">MGGQAAGGNEDGSPQVGCLVYDTVVRRTGVVMEECETYYALRPPQGGREWDAPKGEVRPATEADRLSSALAEVNARSSQGGCGKCGW</sequence>
<proteinExistence type="predicted"/>
<accession>A0A918PKD3</accession>
<dbReference type="Proteomes" id="UP000630936">
    <property type="component" value="Unassembled WGS sequence"/>
</dbReference>
<reference evidence="1" key="1">
    <citation type="journal article" date="2014" name="Int. J. Syst. Evol. Microbiol.">
        <title>Complete genome sequence of Corynebacterium casei LMG S-19264T (=DSM 44701T), isolated from a smear-ripened cheese.</title>
        <authorList>
            <consortium name="US DOE Joint Genome Institute (JGI-PGF)"/>
            <person name="Walter F."/>
            <person name="Albersmeier A."/>
            <person name="Kalinowski J."/>
            <person name="Ruckert C."/>
        </authorList>
    </citation>
    <scope>NUCLEOTIDE SEQUENCE</scope>
    <source>
        <strain evidence="1">JCM 4988</strain>
    </source>
</reference>
<reference evidence="1" key="2">
    <citation type="submission" date="2020-09" db="EMBL/GenBank/DDBJ databases">
        <authorList>
            <person name="Sun Q."/>
            <person name="Ohkuma M."/>
        </authorList>
    </citation>
    <scope>NUCLEOTIDE SEQUENCE</scope>
    <source>
        <strain evidence="1">JCM 4988</strain>
    </source>
</reference>